<evidence type="ECO:0000256" key="1">
    <source>
        <dbReference type="SAM" id="Phobius"/>
    </source>
</evidence>
<reference evidence="2 3" key="1">
    <citation type="journal article" date="2015" name="Nature">
        <title>rRNA introns, odd ribosomes, and small enigmatic genomes across a large radiation of phyla.</title>
        <authorList>
            <person name="Brown C.T."/>
            <person name="Hug L.A."/>
            <person name="Thomas B.C."/>
            <person name="Sharon I."/>
            <person name="Castelle C.J."/>
            <person name="Singh A."/>
            <person name="Wilkins M.J."/>
            <person name="Williams K.H."/>
            <person name="Banfield J.F."/>
        </authorList>
    </citation>
    <scope>NUCLEOTIDE SEQUENCE [LARGE SCALE GENOMIC DNA]</scope>
</reference>
<sequence>MLPKSLRLLKGQVFIELLIAMAVMAILGLTLFRLATISYELISFSRARIAARHLAQEKIEFIRNLPYDEVGTSGGIPSGGLAQSENIVRNGLSYTVRVAVVYIDDPFDGVVPDDLLPTDYKRVRVDVSWQGIASSSINPVTMISDISPKGIETAAGGGTLSVLVFDANATPLTQADVTIVASSVTPAVNLSLKTAASGRVILPGAPPCNGCYEITATKSGYSSDRTYSIAEIANPNKPHASVIEGQLTEISFAIDRVGTINFTSRSSRQNGFAPLPDITFRLKGEKTLGTDVNDEPVYKYEQAHTTGAAGTLSLTNLEWDNYEIFMPTGSSYDISGTNPLTPYSLLPGATVDFNFALDTDTADSLLAVFKDPSSAPIATVAARLSDGAGFEATGSSGISGDPDFGQLFFPSLSAQTYTLEATASGYLDFSGSIIVLNQSKEQVILTPQ</sequence>
<feature type="transmembrane region" description="Helical" evidence="1">
    <location>
        <begin position="12"/>
        <end position="35"/>
    </location>
</feature>
<keyword evidence="1" id="KW-1133">Transmembrane helix</keyword>
<comment type="caution">
    <text evidence="2">The sequence shown here is derived from an EMBL/GenBank/DDBJ whole genome shotgun (WGS) entry which is preliminary data.</text>
</comment>
<dbReference type="Proteomes" id="UP000034653">
    <property type="component" value="Unassembled WGS sequence"/>
</dbReference>
<evidence type="ECO:0000313" key="2">
    <source>
        <dbReference type="EMBL" id="KKU12348.1"/>
    </source>
</evidence>
<protein>
    <recommendedName>
        <fullName evidence="4">Carboxypeptidase regulatory-like domain-containing protein</fullName>
    </recommendedName>
</protein>
<dbReference type="AlphaFoldDB" id="A0A0G1Q3T5"/>
<keyword evidence="1" id="KW-0472">Membrane</keyword>
<evidence type="ECO:0008006" key="4">
    <source>
        <dbReference type="Google" id="ProtNLM"/>
    </source>
</evidence>
<accession>A0A0G1Q3T5</accession>
<name>A0A0G1Q3T5_9BACT</name>
<organism evidence="2 3">
    <name type="scientific">Candidatus Woesebacteria bacterium GW2011_GWA1_45_8</name>
    <dbReference type="NCBI Taxonomy" id="1618559"/>
    <lineage>
        <taxon>Bacteria</taxon>
        <taxon>Candidatus Woeseibacteriota</taxon>
    </lineage>
</organism>
<keyword evidence="1" id="KW-0812">Transmembrane</keyword>
<gene>
    <name evidence="2" type="ORF">UX19_C0002G0055</name>
</gene>
<evidence type="ECO:0000313" key="3">
    <source>
        <dbReference type="Proteomes" id="UP000034653"/>
    </source>
</evidence>
<dbReference type="EMBL" id="LCLG01000002">
    <property type="protein sequence ID" value="KKU12348.1"/>
    <property type="molecule type" value="Genomic_DNA"/>
</dbReference>
<proteinExistence type="predicted"/>